<dbReference type="EMBL" id="CABWMV010000007">
    <property type="protein sequence ID" value="VXC69984.1"/>
    <property type="molecule type" value="Genomic_DNA"/>
</dbReference>
<gene>
    <name evidence="1" type="ORF">NCTC11343_03048</name>
    <name evidence="2" type="ORF">SPHINGO8BC_150544</name>
</gene>
<dbReference type="InterPro" id="IPR009282">
    <property type="entry name" value="DUF937"/>
</dbReference>
<dbReference type="Proteomes" id="UP000432350">
    <property type="component" value="Unassembled WGS sequence"/>
</dbReference>
<reference evidence="1 3" key="1">
    <citation type="submission" date="2018-06" db="EMBL/GenBank/DDBJ databases">
        <authorList>
            <consortium name="Pathogen Informatics"/>
            <person name="Doyle S."/>
        </authorList>
    </citation>
    <scope>NUCLEOTIDE SEQUENCE [LARGE SCALE GENOMIC DNA]</scope>
    <source>
        <strain evidence="1 3">NCTC11343</strain>
    </source>
</reference>
<evidence type="ECO:0000313" key="2">
    <source>
        <dbReference type="EMBL" id="VXC69984.1"/>
    </source>
</evidence>
<dbReference type="RefSeq" id="WP_070561423.1">
    <property type="nucleotide sequence ID" value="NZ_CP068086.1"/>
</dbReference>
<proteinExistence type="predicted"/>
<accession>A0A2X2J0Y3</accession>
<sequence>MNLTDLVTGGVGSKAIETISKITGISESKAKWIVAAAVPLMIAALNYNAKNKGQAENIDKAIDQHSNSGILDKIGDFFGQGGAEQGGEQNVSEDGNKIVNHMFGQNTEVVTQHIADKAGLSSSQVTGVLATLAPIVMGYLGQQKQASSGGGIGDLIGSVLGGGTQQNAGGGMLGGILGSFLGGSQEEQAQATEQPASGGSVTDMLGGLAGSFFDKNNDGQAKGNILDSIAGMFGK</sequence>
<reference evidence="2 4" key="2">
    <citation type="submission" date="2019-10" db="EMBL/GenBank/DDBJ databases">
        <authorList>
            <person name="Karimi E."/>
        </authorList>
    </citation>
    <scope>NUCLEOTIDE SEQUENCE [LARGE SCALE GENOMIC DNA]</scope>
    <source>
        <strain evidence="2">Sphingobacterium sp. 8BC</strain>
    </source>
</reference>
<dbReference type="GeneID" id="97182942"/>
<dbReference type="AlphaFoldDB" id="A0A2X2J0Y3"/>
<organism evidence="1 3">
    <name type="scientific">Sphingobacterium multivorum</name>
    <dbReference type="NCBI Taxonomy" id="28454"/>
    <lineage>
        <taxon>Bacteria</taxon>
        <taxon>Pseudomonadati</taxon>
        <taxon>Bacteroidota</taxon>
        <taxon>Sphingobacteriia</taxon>
        <taxon>Sphingobacteriales</taxon>
        <taxon>Sphingobacteriaceae</taxon>
        <taxon>Sphingobacterium</taxon>
    </lineage>
</organism>
<evidence type="ECO:0000313" key="1">
    <source>
        <dbReference type="EMBL" id="SPZ87668.1"/>
    </source>
</evidence>
<dbReference type="EMBL" id="UAUU01000009">
    <property type="protein sequence ID" value="SPZ87668.1"/>
    <property type="molecule type" value="Genomic_DNA"/>
</dbReference>
<dbReference type="Pfam" id="PF06078">
    <property type="entry name" value="DUF937"/>
    <property type="match status" value="1"/>
</dbReference>
<evidence type="ECO:0000313" key="3">
    <source>
        <dbReference type="Proteomes" id="UP000251241"/>
    </source>
</evidence>
<protein>
    <submittedName>
        <fullName evidence="1">Bacterial protein of uncharacterized function (DUF937)</fullName>
    </submittedName>
</protein>
<name>A0A2X2J0Y3_SPHMU</name>
<accession>A0A654ARL2</accession>
<evidence type="ECO:0000313" key="4">
    <source>
        <dbReference type="Proteomes" id="UP000432350"/>
    </source>
</evidence>
<dbReference type="Proteomes" id="UP000251241">
    <property type="component" value="Unassembled WGS sequence"/>
</dbReference>